<reference evidence="2" key="2">
    <citation type="submission" date="2015-06" db="UniProtKB">
        <authorList>
            <consortium name="EnsemblProtists"/>
        </authorList>
    </citation>
    <scope>IDENTIFICATION</scope>
    <source>
        <strain evidence="2">Emoy2</strain>
    </source>
</reference>
<reference evidence="3" key="1">
    <citation type="journal article" date="2010" name="Science">
        <title>Signatures of adaptation to obligate biotrophy in the Hyaloperonospora arabidopsidis genome.</title>
        <authorList>
            <person name="Baxter L."/>
            <person name="Tripathy S."/>
            <person name="Ishaque N."/>
            <person name="Boot N."/>
            <person name="Cabral A."/>
            <person name="Kemen E."/>
            <person name="Thines M."/>
            <person name="Ah-Fong A."/>
            <person name="Anderson R."/>
            <person name="Badejoko W."/>
            <person name="Bittner-Eddy P."/>
            <person name="Boore J.L."/>
            <person name="Chibucos M.C."/>
            <person name="Coates M."/>
            <person name="Dehal P."/>
            <person name="Delehaunty K."/>
            <person name="Dong S."/>
            <person name="Downton P."/>
            <person name="Dumas B."/>
            <person name="Fabro G."/>
            <person name="Fronick C."/>
            <person name="Fuerstenberg S.I."/>
            <person name="Fulton L."/>
            <person name="Gaulin E."/>
            <person name="Govers F."/>
            <person name="Hughes L."/>
            <person name="Humphray S."/>
            <person name="Jiang R.H."/>
            <person name="Judelson H."/>
            <person name="Kamoun S."/>
            <person name="Kyung K."/>
            <person name="Meijer H."/>
            <person name="Minx P."/>
            <person name="Morris P."/>
            <person name="Nelson J."/>
            <person name="Phuntumart V."/>
            <person name="Qutob D."/>
            <person name="Rehmany A."/>
            <person name="Rougon-Cardoso A."/>
            <person name="Ryden P."/>
            <person name="Torto-Alalibo T."/>
            <person name="Studholme D."/>
            <person name="Wang Y."/>
            <person name="Win J."/>
            <person name="Wood J."/>
            <person name="Clifton S.W."/>
            <person name="Rogers J."/>
            <person name="Van den Ackerveken G."/>
            <person name="Jones J.D."/>
            <person name="McDowell J.M."/>
            <person name="Beynon J."/>
            <person name="Tyler B.M."/>
        </authorList>
    </citation>
    <scope>NUCLEOTIDE SEQUENCE [LARGE SCALE GENOMIC DNA]</scope>
    <source>
        <strain evidence="3">Emoy2</strain>
    </source>
</reference>
<feature type="compositionally biased region" description="Basic residues" evidence="1">
    <location>
        <begin position="66"/>
        <end position="77"/>
    </location>
</feature>
<evidence type="ECO:0000256" key="1">
    <source>
        <dbReference type="SAM" id="MobiDB-lite"/>
    </source>
</evidence>
<feature type="region of interest" description="Disordered" evidence="1">
    <location>
        <begin position="65"/>
        <end position="86"/>
    </location>
</feature>
<evidence type="ECO:0000313" key="2">
    <source>
        <dbReference type="EnsemblProtists" id="HpaP802964"/>
    </source>
</evidence>
<proteinExistence type="predicted"/>
<sequence length="86" mass="9788">MGRPTHRTIRTCYTAQRGSWRFARSTCSDLSSPLSALPSWQPSSSRCRHPACQSISAQDRNLRGQAAHHRVPLHQKKQQTSFRLLC</sequence>
<accession>M4B9K4</accession>
<name>M4B9K4_HYAAE</name>
<dbReference type="VEuPathDB" id="FungiDB:HpaG802964"/>
<keyword evidence="3" id="KW-1185">Reference proteome</keyword>
<dbReference type="AlphaFoldDB" id="M4B9K4"/>
<protein>
    <submittedName>
        <fullName evidence="2">Uncharacterized protein</fullName>
    </submittedName>
</protein>
<dbReference type="HOGENOM" id="CLU_2502719_0_0_1"/>
<evidence type="ECO:0000313" key="3">
    <source>
        <dbReference type="Proteomes" id="UP000011713"/>
    </source>
</evidence>
<dbReference type="Proteomes" id="UP000011713">
    <property type="component" value="Unassembled WGS sequence"/>
</dbReference>
<dbReference type="EMBL" id="JH598031">
    <property type="status" value="NOT_ANNOTATED_CDS"/>
    <property type="molecule type" value="Genomic_DNA"/>
</dbReference>
<dbReference type="InParanoid" id="M4B9K4"/>
<organism evidence="2 3">
    <name type="scientific">Hyaloperonospora arabidopsidis (strain Emoy2)</name>
    <name type="common">Downy mildew agent</name>
    <name type="synonym">Peronospora arabidopsidis</name>
    <dbReference type="NCBI Taxonomy" id="559515"/>
    <lineage>
        <taxon>Eukaryota</taxon>
        <taxon>Sar</taxon>
        <taxon>Stramenopiles</taxon>
        <taxon>Oomycota</taxon>
        <taxon>Peronosporomycetes</taxon>
        <taxon>Peronosporales</taxon>
        <taxon>Peronosporaceae</taxon>
        <taxon>Hyaloperonospora</taxon>
    </lineage>
</organism>
<dbReference type="EnsemblProtists" id="HpaT802964">
    <property type="protein sequence ID" value="HpaP802964"/>
    <property type="gene ID" value="HpaG802964"/>
</dbReference>